<dbReference type="SMART" id="SM00382">
    <property type="entry name" value="AAA"/>
    <property type="match status" value="2"/>
</dbReference>
<keyword evidence="7 11" id="KW-0067">ATP-binding</keyword>
<protein>
    <submittedName>
        <fullName evidence="11">Monosaccharide ABC transporter ATP-binding protein (CUT2 family)</fullName>
    </submittedName>
</protein>
<evidence type="ECO:0000256" key="5">
    <source>
        <dbReference type="ARBA" id="ARBA00022737"/>
    </source>
</evidence>
<evidence type="ECO:0000256" key="1">
    <source>
        <dbReference type="ARBA" id="ARBA00004202"/>
    </source>
</evidence>
<evidence type="ECO:0000256" key="6">
    <source>
        <dbReference type="ARBA" id="ARBA00022741"/>
    </source>
</evidence>
<dbReference type="AlphaFoldDB" id="A0A4V2SDC3"/>
<sequence length="520" mass="56055">MTTSTQQQTSSRTPVLQMENIAKRFGAHLALKGVSLELYAGEVHSLMGENGAGKSTLMKILAGAYQSDGGTIRIDGAEFVVDGPQAALEAGITLIYQEINLAPNLTVAENVFLGREPVRGGMVDRALMSREVGAVLKSLDATFGPETRVGDLIIADQQLVEIARALHRKSRILVMDEPTAALSARETERLFALIDGLKAQGLAIVYISHRMEEIYRLSDRVSVLRDGAYIGTLMRAELSAERLVQMMVGRPLAEFFERQSFCDRSRVRLEVSGITDGEVGRVEPASFTLYAGEVLGLSGLVGAGRTELARLIFGADPMAGGSVKLDGMPLNVREPLDAIRAGIAYVPEDRKTQGLFLDLASLLNVSITTAERDATRGFWLNRAGADALFERYREALAIRVARPQLESRHLSGGNQQKLLLARWAATKPSVLILDEPTRGVDVGAKHDIYHMMHELAAQGVAVLMISSDLPEIVGLCDRVLVMREGELVGEVGGDAPGAPAITQENIMAFATGSHAMAQAA</sequence>
<reference evidence="11 12" key="1">
    <citation type="submission" date="2019-03" db="EMBL/GenBank/DDBJ databases">
        <title>Genomic Encyclopedia of Type Strains, Phase IV (KMG-IV): sequencing the most valuable type-strain genomes for metagenomic binning, comparative biology and taxonomic classification.</title>
        <authorList>
            <person name="Goeker M."/>
        </authorList>
    </citation>
    <scope>NUCLEOTIDE SEQUENCE [LARGE SCALE GENOMIC DNA]</scope>
    <source>
        <strain evidence="11 12">DSM 25287</strain>
    </source>
</reference>
<dbReference type="InterPro" id="IPR050107">
    <property type="entry name" value="ABC_carbohydrate_import_ATPase"/>
</dbReference>
<dbReference type="Gene3D" id="3.40.50.300">
    <property type="entry name" value="P-loop containing nucleotide triphosphate hydrolases"/>
    <property type="match status" value="2"/>
</dbReference>
<evidence type="ECO:0000313" key="12">
    <source>
        <dbReference type="Proteomes" id="UP000295765"/>
    </source>
</evidence>
<evidence type="ECO:0000256" key="9">
    <source>
        <dbReference type="ARBA" id="ARBA00023136"/>
    </source>
</evidence>
<dbReference type="PANTHER" id="PTHR43790:SF3">
    <property type="entry name" value="D-ALLOSE IMPORT ATP-BINDING PROTEIN ALSA-RELATED"/>
    <property type="match status" value="1"/>
</dbReference>
<dbReference type="PROSITE" id="PS00211">
    <property type="entry name" value="ABC_TRANSPORTER_1"/>
    <property type="match status" value="1"/>
</dbReference>
<keyword evidence="8" id="KW-1278">Translocase</keyword>
<keyword evidence="2" id="KW-0813">Transport</keyword>
<dbReference type="OrthoDB" id="9776369at2"/>
<dbReference type="SUPFAM" id="SSF52540">
    <property type="entry name" value="P-loop containing nucleoside triphosphate hydrolases"/>
    <property type="match status" value="2"/>
</dbReference>
<gene>
    <name evidence="11" type="ORF">EV699_104205</name>
</gene>
<dbReference type="PROSITE" id="PS50893">
    <property type="entry name" value="ABC_TRANSPORTER_2"/>
    <property type="match status" value="2"/>
</dbReference>
<feature type="domain" description="ABC transporter" evidence="10">
    <location>
        <begin position="267"/>
        <end position="509"/>
    </location>
</feature>
<comment type="subcellular location">
    <subcellularLocation>
        <location evidence="1">Cell membrane</location>
        <topology evidence="1">Peripheral membrane protein</topology>
    </subcellularLocation>
</comment>
<proteinExistence type="predicted"/>
<dbReference type="Proteomes" id="UP000295765">
    <property type="component" value="Unassembled WGS sequence"/>
</dbReference>
<dbReference type="RefSeq" id="WP_132539408.1">
    <property type="nucleotide sequence ID" value="NZ_SLWY01000004.1"/>
</dbReference>
<dbReference type="CDD" id="cd03215">
    <property type="entry name" value="ABC_Carb_Monos_II"/>
    <property type="match status" value="1"/>
</dbReference>
<dbReference type="CDD" id="cd03216">
    <property type="entry name" value="ABC_Carb_Monos_I"/>
    <property type="match status" value="1"/>
</dbReference>
<name>A0A4V2SDC3_9GAMM</name>
<comment type="caution">
    <text evidence="11">The sequence shown here is derived from an EMBL/GenBank/DDBJ whole genome shotgun (WGS) entry which is preliminary data.</text>
</comment>
<keyword evidence="5" id="KW-0677">Repeat</keyword>
<dbReference type="FunFam" id="3.40.50.300:FF:000127">
    <property type="entry name" value="Ribose import ATP-binding protein RbsA"/>
    <property type="match status" value="1"/>
</dbReference>
<evidence type="ECO:0000256" key="8">
    <source>
        <dbReference type="ARBA" id="ARBA00022967"/>
    </source>
</evidence>
<dbReference type="GO" id="GO:0005886">
    <property type="term" value="C:plasma membrane"/>
    <property type="evidence" value="ECO:0007669"/>
    <property type="project" value="UniProtKB-SubCell"/>
</dbReference>
<keyword evidence="6" id="KW-0547">Nucleotide-binding</keyword>
<dbReference type="GO" id="GO:0016887">
    <property type="term" value="F:ATP hydrolysis activity"/>
    <property type="evidence" value="ECO:0007669"/>
    <property type="project" value="InterPro"/>
</dbReference>
<dbReference type="GO" id="GO:0005524">
    <property type="term" value="F:ATP binding"/>
    <property type="evidence" value="ECO:0007669"/>
    <property type="project" value="UniProtKB-KW"/>
</dbReference>
<accession>A0A4V2SDC3</accession>
<dbReference type="PANTHER" id="PTHR43790">
    <property type="entry name" value="CARBOHYDRATE TRANSPORT ATP-BINDING PROTEIN MG119-RELATED"/>
    <property type="match status" value="1"/>
</dbReference>
<evidence type="ECO:0000256" key="7">
    <source>
        <dbReference type="ARBA" id="ARBA00022840"/>
    </source>
</evidence>
<keyword evidence="9" id="KW-0472">Membrane</keyword>
<keyword evidence="4" id="KW-0762">Sugar transport</keyword>
<dbReference type="InterPro" id="IPR017871">
    <property type="entry name" value="ABC_transporter-like_CS"/>
</dbReference>
<organism evidence="11 12">
    <name type="scientific">Plasticicumulans lactativorans</name>
    <dbReference type="NCBI Taxonomy" id="1133106"/>
    <lineage>
        <taxon>Bacteria</taxon>
        <taxon>Pseudomonadati</taxon>
        <taxon>Pseudomonadota</taxon>
        <taxon>Gammaproteobacteria</taxon>
        <taxon>Candidatus Competibacteraceae</taxon>
        <taxon>Plasticicumulans</taxon>
    </lineage>
</organism>
<dbReference type="Pfam" id="PF00005">
    <property type="entry name" value="ABC_tran"/>
    <property type="match status" value="2"/>
</dbReference>
<keyword evidence="3" id="KW-1003">Cell membrane</keyword>
<dbReference type="EMBL" id="SLWY01000004">
    <property type="protein sequence ID" value="TCO82813.1"/>
    <property type="molecule type" value="Genomic_DNA"/>
</dbReference>
<evidence type="ECO:0000256" key="4">
    <source>
        <dbReference type="ARBA" id="ARBA00022597"/>
    </source>
</evidence>
<evidence type="ECO:0000313" key="11">
    <source>
        <dbReference type="EMBL" id="TCO82813.1"/>
    </source>
</evidence>
<evidence type="ECO:0000256" key="2">
    <source>
        <dbReference type="ARBA" id="ARBA00022448"/>
    </source>
</evidence>
<dbReference type="InterPro" id="IPR003593">
    <property type="entry name" value="AAA+_ATPase"/>
</dbReference>
<feature type="domain" description="ABC transporter" evidence="10">
    <location>
        <begin position="16"/>
        <end position="251"/>
    </location>
</feature>
<keyword evidence="12" id="KW-1185">Reference proteome</keyword>
<dbReference type="InterPro" id="IPR027417">
    <property type="entry name" value="P-loop_NTPase"/>
</dbReference>
<evidence type="ECO:0000259" key="10">
    <source>
        <dbReference type="PROSITE" id="PS50893"/>
    </source>
</evidence>
<dbReference type="InterPro" id="IPR003439">
    <property type="entry name" value="ABC_transporter-like_ATP-bd"/>
</dbReference>
<evidence type="ECO:0000256" key="3">
    <source>
        <dbReference type="ARBA" id="ARBA00022475"/>
    </source>
</evidence>